<dbReference type="EMBL" id="CP002214">
    <property type="protein sequence ID" value="ADO59961.1"/>
    <property type="molecule type" value="Genomic_DNA"/>
</dbReference>
<evidence type="ECO:0000313" key="2">
    <source>
        <dbReference type="Proteomes" id="UP000006868"/>
    </source>
</evidence>
<dbReference type="PATRIC" id="fig|886882.15.peg.6017"/>
<dbReference type="AlphaFoldDB" id="E3ELC9"/>
<dbReference type="RefSeq" id="WP_013386375.1">
    <property type="nucleotide sequence ID" value="NC_014628.2"/>
</dbReference>
<organism evidence="1 2">
    <name type="scientific">Paenibacillus polymyxa (strain SC2)</name>
    <name type="common">Bacillus polymyxa</name>
    <dbReference type="NCBI Taxonomy" id="886882"/>
    <lineage>
        <taxon>Bacteria</taxon>
        <taxon>Bacillati</taxon>
        <taxon>Bacillota</taxon>
        <taxon>Bacilli</taxon>
        <taxon>Bacillales</taxon>
        <taxon>Paenibacillaceae</taxon>
        <taxon>Paenibacillus</taxon>
    </lineage>
</organism>
<gene>
    <name evidence="1" type="ORF">PPSC2_28370</name>
</gene>
<name>E3ELC9_PAEPS</name>
<dbReference type="OrthoDB" id="9793166at2"/>
<dbReference type="HOGENOM" id="CLU_2168486_0_0_9"/>
<evidence type="ECO:0000313" key="1">
    <source>
        <dbReference type="EMBL" id="ADO59961.1"/>
    </source>
</evidence>
<dbReference type="Proteomes" id="UP000006868">
    <property type="component" value="Plasmid pSC2"/>
</dbReference>
<keyword evidence="1" id="KW-0614">Plasmid</keyword>
<protein>
    <submittedName>
        <fullName evidence="1">Uncharacterized protein</fullName>
    </submittedName>
</protein>
<geneLocation type="plasmid" evidence="1 2">
    <name>pSC2</name>
</geneLocation>
<accession>E3ELC9</accession>
<sequence>MENSFTIKTQEEFEALKADEKAIKVNFDYQFERVYEDGQIIFFATSDGFGAVYKKKSFGLSKPKAEIYILDYAIGVPERLRNNYSTKSAKKIFNDFHKDGVDFFYIEGLH</sequence>
<dbReference type="KEGG" id="ppm:PPSC2_28370"/>
<proteinExistence type="predicted"/>
<reference evidence="1 2" key="1">
    <citation type="journal article" date="2011" name="J. Bacteriol.">
        <title>Complete genome sequence of Paenibacillus polymyxa SC2, a strain of plant growth-promoting Rhizobacterium with broad-spectrum antimicrobial activity.</title>
        <authorList>
            <person name="Ma M."/>
            <person name="Wang C."/>
            <person name="Ding Y."/>
            <person name="Li L."/>
            <person name="Shen D."/>
            <person name="Jiang X."/>
            <person name="Guan D."/>
            <person name="Cao F."/>
            <person name="Chen H."/>
            <person name="Feng R."/>
            <person name="Wang X."/>
            <person name="Ge Y."/>
            <person name="Yao L."/>
            <person name="Bing X."/>
            <person name="Yang X."/>
            <person name="Li J."/>
            <person name="Du B."/>
        </authorList>
    </citation>
    <scope>NUCLEOTIDE SEQUENCE [LARGE SCALE GENOMIC DNA]</scope>
    <source>
        <strain evidence="1 2">SC2</strain>
        <plasmid evidence="2">pSC2</plasmid>
    </source>
</reference>